<evidence type="ECO:0000313" key="6">
    <source>
        <dbReference type="Proteomes" id="UP000501602"/>
    </source>
</evidence>
<sequence>MVPLAIKVYPFGFSTNELKKIKIEADFYKIKVITIANSESELGTTEANVALVNAEWLMNSEAAMLGSMMALPWLIVSASTKPEQAWLEHYPQSRGVISLRDDSLLQRAIICISLGGYWLLGSKCGGNKVVKQQPVDLLTTKELEVLSKVKLGCRNSTIAAALCMSEHTVKSHLYHIFRKLNVHSRTEAVALAFIN</sequence>
<dbReference type="KEGG" id="fes:HER31_00205"/>
<name>A0A6H1UAS6_9GAMM</name>
<protein>
    <submittedName>
        <fullName evidence="5">Helix-turn-helix transcriptional regulator</fullName>
    </submittedName>
</protein>
<evidence type="ECO:0000256" key="2">
    <source>
        <dbReference type="ARBA" id="ARBA00023125"/>
    </source>
</evidence>
<dbReference type="RefSeq" id="WP_168658725.1">
    <property type="nucleotide sequence ID" value="NZ_CP051180.1"/>
</dbReference>
<keyword evidence="1" id="KW-0805">Transcription regulation</keyword>
<dbReference type="SMART" id="SM00421">
    <property type="entry name" value="HTH_LUXR"/>
    <property type="match status" value="1"/>
</dbReference>
<organism evidence="5 6">
    <name type="scientific">Ferrimonas lipolytica</name>
    <dbReference type="NCBI Taxonomy" id="2724191"/>
    <lineage>
        <taxon>Bacteria</taxon>
        <taxon>Pseudomonadati</taxon>
        <taxon>Pseudomonadota</taxon>
        <taxon>Gammaproteobacteria</taxon>
        <taxon>Alteromonadales</taxon>
        <taxon>Ferrimonadaceae</taxon>
        <taxon>Ferrimonas</taxon>
    </lineage>
</organism>
<dbReference type="CDD" id="cd06170">
    <property type="entry name" value="LuxR_C_like"/>
    <property type="match status" value="1"/>
</dbReference>
<evidence type="ECO:0000256" key="3">
    <source>
        <dbReference type="ARBA" id="ARBA00023163"/>
    </source>
</evidence>
<dbReference type="SUPFAM" id="SSF46894">
    <property type="entry name" value="C-terminal effector domain of the bipartite response regulators"/>
    <property type="match status" value="1"/>
</dbReference>
<dbReference type="Pfam" id="PF00196">
    <property type="entry name" value="GerE"/>
    <property type="match status" value="1"/>
</dbReference>
<keyword evidence="2" id="KW-0238">DNA-binding</keyword>
<evidence type="ECO:0000259" key="4">
    <source>
        <dbReference type="PROSITE" id="PS50043"/>
    </source>
</evidence>
<evidence type="ECO:0000313" key="5">
    <source>
        <dbReference type="EMBL" id="QIZ75463.1"/>
    </source>
</evidence>
<dbReference type="Gene3D" id="1.10.10.10">
    <property type="entry name" value="Winged helix-like DNA-binding domain superfamily/Winged helix DNA-binding domain"/>
    <property type="match status" value="1"/>
</dbReference>
<gene>
    <name evidence="5" type="ORF">HER31_00205</name>
</gene>
<keyword evidence="3" id="KW-0804">Transcription</keyword>
<dbReference type="PRINTS" id="PR00038">
    <property type="entry name" value="HTHLUXR"/>
</dbReference>
<dbReference type="PANTHER" id="PTHR44688:SF16">
    <property type="entry name" value="DNA-BINDING TRANSCRIPTIONAL ACTIVATOR DEVR_DOSR"/>
    <property type="match status" value="1"/>
</dbReference>
<dbReference type="PROSITE" id="PS00622">
    <property type="entry name" value="HTH_LUXR_1"/>
    <property type="match status" value="1"/>
</dbReference>
<dbReference type="PROSITE" id="PS50043">
    <property type="entry name" value="HTH_LUXR_2"/>
    <property type="match status" value="1"/>
</dbReference>
<feature type="domain" description="HTH luxR-type" evidence="4">
    <location>
        <begin position="131"/>
        <end position="195"/>
    </location>
</feature>
<dbReference type="InterPro" id="IPR016032">
    <property type="entry name" value="Sig_transdc_resp-reg_C-effctor"/>
</dbReference>
<reference evidence="5 6" key="1">
    <citation type="submission" date="2020-04" db="EMBL/GenBank/DDBJ databases">
        <title>Ferrimonas sp. S7 isolated from sea water.</title>
        <authorList>
            <person name="Bae S.S."/>
            <person name="Baek K."/>
        </authorList>
    </citation>
    <scope>NUCLEOTIDE SEQUENCE [LARGE SCALE GENOMIC DNA]</scope>
    <source>
        <strain evidence="5 6">S7</strain>
    </source>
</reference>
<dbReference type="PANTHER" id="PTHR44688">
    <property type="entry name" value="DNA-BINDING TRANSCRIPTIONAL ACTIVATOR DEVR_DOSR"/>
    <property type="match status" value="1"/>
</dbReference>
<dbReference type="GO" id="GO:0003677">
    <property type="term" value="F:DNA binding"/>
    <property type="evidence" value="ECO:0007669"/>
    <property type="project" value="UniProtKB-KW"/>
</dbReference>
<dbReference type="Proteomes" id="UP000501602">
    <property type="component" value="Chromosome"/>
</dbReference>
<dbReference type="InterPro" id="IPR000792">
    <property type="entry name" value="Tscrpt_reg_LuxR_C"/>
</dbReference>
<dbReference type="InterPro" id="IPR036388">
    <property type="entry name" value="WH-like_DNA-bd_sf"/>
</dbReference>
<dbReference type="AlphaFoldDB" id="A0A6H1UAS6"/>
<dbReference type="GO" id="GO:0006355">
    <property type="term" value="P:regulation of DNA-templated transcription"/>
    <property type="evidence" value="ECO:0007669"/>
    <property type="project" value="InterPro"/>
</dbReference>
<accession>A0A6H1UAS6</accession>
<evidence type="ECO:0000256" key="1">
    <source>
        <dbReference type="ARBA" id="ARBA00023015"/>
    </source>
</evidence>
<keyword evidence="6" id="KW-1185">Reference proteome</keyword>
<dbReference type="EMBL" id="CP051180">
    <property type="protein sequence ID" value="QIZ75463.1"/>
    <property type="molecule type" value="Genomic_DNA"/>
</dbReference>
<proteinExistence type="predicted"/>